<feature type="domain" description="DUF3295" evidence="2">
    <location>
        <begin position="633"/>
        <end position="667"/>
    </location>
</feature>
<dbReference type="Proteomes" id="UP001176517">
    <property type="component" value="Unassembled WGS sequence"/>
</dbReference>
<dbReference type="GO" id="GO:0005737">
    <property type="term" value="C:cytoplasm"/>
    <property type="evidence" value="ECO:0007669"/>
    <property type="project" value="TreeGrafter"/>
</dbReference>
<feature type="compositionally biased region" description="Low complexity" evidence="1">
    <location>
        <begin position="752"/>
        <end position="765"/>
    </location>
</feature>
<feature type="compositionally biased region" description="Low complexity" evidence="1">
    <location>
        <begin position="134"/>
        <end position="158"/>
    </location>
</feature>
<sequence>MVSTNQRNDGGDGSSSGTGAGGASSSTSRASRHPGITSQHRSKSGTTLSRASRSGSRTSLASHGRNNSSHRLSALNTAAVAAGLTMTRTNSSGAGGNAGGVPKSNSSTGTQHDSGPSGSHSSAAVQNRQAASGSNAPVRRSSASSSASASAARPSMSNIAAPGPSAPRRGIPPAKKPVKFTMGADEEDEETESDEWSEDEQPARKQTQNTGRTQAAGDNAPQIPRSPKDMLGTDTQSGRMEEDHEKGDEKHHRQEDEEVADHDDEEDDDDAWSSDEPTEEEMAREAQRKAAEERTKKFKEEERRQRELFQKVEVPLRSASVADMTALGRNGARGYDNGHYQPGAMGPPLAPPTRSLLSTLFNSEQENQIRAYRLSRMMGSQAEADQVRKAQIAAHASQPHLPQHAHEQAQARALAQRQVHGQPPGRNQAAQQSSQAQQRPSRPLQQVADQDRPRRSSSIVSNSSTDLNMLRPSKSAVALPLLSKLELKSRTSQAGPNAPSGSYLRRTPSDAGSGSVGSASRSVGEKAADPILRLEPVLKDEQISSSLSNRSLREQRNGHASGQNAPSDGNATSALNSAVGRSKSVERHHVAAPMQAPSVAAHRHSSTALNQLDNGMYGHGGEEGYDLIIPPGAIAQTPRTTRRNMLRDELSESVRANLLWERQSRTRRMGSSSGLASGFAAAQANQAKAPAPAPGSSGGSGSGSGDNSGSGGRQGPLTSTRGPPPPPQRSGGSTGGRPGQKNTVLSGDRLRPLTSSNSSHTSPTPYDQQHHQQHQHHPNQSRQRQHEQHQQHQHHHQQQQHQNPQQYQQHSHPRRPGLGPNAYTQRTASDNGPESGASSSDEDMYSDSARRRHTYDYNNSFHHKGW</sequence>
<accession>A0AAN6GT82</accession>
<feature type="compositionally biased region" description="Basic and acidic residues" evidence="1">
    <location>
        <begin position="281"/>
        <end position="310"/>
    </location>
</feature>
<evidence type="ECO:0000256" key="1">
    <source>
        <dbReference type="SAM" id="MobiDB-lite"/>
    </source>
</evidence>
<dbReference type="InterPro" id="IPR053043">
    <property type="entry name" value="Ras-cAMP_regulatory"/>
</dbReference>
<protein>
    <recommendedName>
        <fullName evidence="2">DUF3295 domain-containing protein</fullName>
    </recommendedName>
</protein>
<proteinExistence type="predicted"/>
<gene>
    <name evidence="3" type="ORF">OC846_001951</name>
</gene>
<feature type="compositionally biased region" description="Low complexity" evidence="1">
    <location>
        <begin position="670"/>
        <end position="690"/>
    </location>
</feature>
<feature type="compositionally biased region" description="Gly residues" evidence="1">
    <location>
        <begin position="696"/>
        <end position="714"/>
    </location>
</feature>
<name>A0AAN6GT82_9BASI</name>
<dbReference type="Pfam" id="PF11702">
    <property type="entry name" value="DUF3295"/>
    <property type="match status" value="1"/>
</dbReference>
<dbReference type="CDD" id="cd22249">
    <property type="entry name" value="UDM1_RNF168_RNF169-like"/>
    <property type="match status" value="1"/>
</dbReference>
<dbReference type="PANTHER" id="PTHR28014:SF1">
    <property type="entry name" value="NEGATIVE REGULATOR OF RAS-CAMP PATHWAY"/>
    <property type="match status" value="1"/>
</dbReference>
<dbReference type="GO" id="GO:0031930">
    <property type="term" value="P:mitochondria-nucleus signaling pathway"/>
    <property type="evidence" value="ECO:0007669"/>
    <property type="project" value="TreeGrafter"/>
</dbReference>
<feature type="region of interest" description="Disordered" evidence="1">
    <location>
        <begin position="490"/>
        <end position="527"/>
    </location>
</feature>
<feature type="compositionally biased region" description="Basic and acidic residues" evidence="1">
    <location>
        <begin position="239"/>
        <end position="255"/>
    </location>
</feature>
<feature type="region of interest" description="Disordered" evidence="1">
    <location>
        <begin position="380"/>
        <end position="467"/>
    </location>
</feature>
<evidence type="ECO:0000313" key="3">
    <source>
        <dbReference type="EMBL" id="KAK0554848.1"/>
    </source>
</evidence>
<reference evidence="3" key="1">
    <citation type="journal article" date="2023" name="PhytoFront">
        <title>Draft Genome Resources of Seven Strains of Tilletia horrida, Causal Agent of Kernel Smut of Rice.</title>
        <authorList>
            <person name="Khanal S."/>
            <person name="Antony Babu S."/>
            <person name="Zhou X.G."/>
        </authorList>
    </citation>
    <scope>NUCLEOTIDE SEQUENCE</scope>
    <source>
        <strain evidence="3">TX6</strain>
    </source>
</reference>
<feature type="region of interest" description="Disordered" evidence="1">
    <location>
        <begin position="86"/>
        <end position="310"/>
    </location>
</feature>
<feature type="region of interest" description="Disordered" evidence="1">
    <location>
        <begin position="1"/>
        <end position="74"/>
    </location>
</feature>
<dbReference type="GO" id="GO:0006808">
    <property type="term" value="P:regulation of nitrogen utilization"/>
    <property type="evidence" value="ECO:0007669"/>
    <property type="project" value="TreeGrafter"/>
</dbReference>
<dbReference type="AlphaFoldDB" id="A0AAN6GT82"/>
<dbReference type="PANTHER" id="PTHR28014">
    <property type="entry name" value="NEGATIVE REGULATOR OF RAS-CAMP PATHWAY"/>
    <property type="match status" value="1"/>
</dbReference>
<feature type="compositionally biased region" description="Gly residues" evidence="1">
    <location>
        <begin position="11"/>
        <end position="22"/>
    </location>
</feature>
<feature type="compositionally biased region" description="Acidic residues" evidence="1">
    <location>
        <begin position="256"/>
        <end position="280"/>
    </location>
</feature>
<feature type="compositionally biased region" description="Acidic residues" evidence="1">
    <location>
        <begin position="184"/>
        <end position="200"/>
    </location>
</feature>
<keyword evidence="4" id="KW-1185">Reference proteome</keyword>
<feature type="compositionally biased region" description="Polar residues" evidence="1">
    <location>
        <begin position="822"/>
        <end position="839"/>
    </location>
</feature>
<dbReference type="InterPro" id="IPR021711">
    <property type="entry name" value="DUF3295"/>
</dbReference>
<feature type="compositionally biased region" description="Polar residues" evidence="1">
    <location>
        <begin position="204"/>
        <end position="213"/>
    </location>
</feature>
<comment type="caution">
    <text evidence="3">The sequence shown here is derived from an EMBL/GenBank/DDBJ whole genome shotgun (WGS) entry which is preliminary data.</text>
</comment>
<feature type="compositionally biased region" description="Polar residues" evidence="1">
    <location>
        <begin position="103"/>
        <end position="133"/>
    </location>
</feature>
<dbReference type="GO" id="GO:0000122">
    <property type="term" value="P:negative regulation of transcription by RNA polymerase II"/>
    <property type="evidence" value="ECO:0007669"/>
    <property type="project" value="TreeGrafter"/>
</dbReference>
<feature type="compositionally biased region" description="Polar residues" evidence="1">
    <location>
        <begin position="558"/>
        <end position="576"/>
    </location>
</feature>
<evidence type="ECO:0000313" key="4">
    <source>
        <dbReference type="Proteomes" id="UP001176517"/>
    </source>
</evidence>
<feature type="compositionally biased region" description="Low complexity" evidence="1">
    <location>
        <begin position="509"/>
        <end position="522"/>
    </location>
</feature>
<feature type="compositionally biased region" description="Polar residues" evidence="1">
    <location>
        <begin position="36"/>
        <end position="74"/>
    </location>
</feature>
<feature type="compositionally biased region" description="Low complexity" evidence="1">
    <location>
        <begin position="428"/>
        <end position="446"/>
    </location>
</feature>
<feature type="region of interest" description="Disordered" evidence="1">
    <location>
        <begin position="542"/>
        <end position="588"/>
    </location>
</feature>
<feature type="compositionally biased region" description="Low complexity" evidence="1">
    <location>
        <begin position="799"/>
        <end position="810"/>
    </location>
</feature>
<feature type="region of interest" description="Disordered" evidence="1">
    <location>
        <begin position="331"/>
        <end position="353"/>
    </location>
</feature>
<dbReference type="EMBL" id="JAPDMZ010000033">
    <property type="protein sequence ID" value="KAK0554848.1"/>
    <property type="molecule type" value="Genomic_DNA"/>
</dbReference>
<evidence type="ECO:0000259" key="2">
    <source>
        <dbReference type="Pfam" id="PF11702"/>
    </source>
</evidence>
<organism evidence="3 4">
    <name type="scientific">Tilletia horrida</name>
    <dbReference type="NCBI Taxonomy" id="155126"/>
    <lineage>
        <taxon>Eukaryota</taxon>
        <taxon>Fungi</taxon>
        <taxon>Dikarya</taxon>
        <taxon>Basidiomycota</taxon>
        <taxon>Ustilaginomycotina</taxon>
        <taxon>Exobasidiomycetes</taxon>
        <taxon>Tilletiales</taxon>
        <taxon>Tilletiaceae</taxon>
        <taxon>Tilletia</taxon>
    </lineage>
</organism>
<feature type="region of interest" description="Disordered" evidence="1">
    <location>
        <begin position="665"/>
        <end position="866"/>
    </location>
</feature>